<dbReference type="Gene3D" id="3.30.110.10">
    <property type="entry name" value="Translation initiation factor 3 (IF-3), C-terminal domain"/>
    <property type="match status" value="1"/>
</dbReference>
<keyword evidence="3" id="KW-0648">Protein biosynthesis</keyword>
<dbReference type="InterPro" id="IPR019815">
    <property type="entry name" value="Translation_initiation_fac_3_C"/>
</dbReference>
<protein>
    <recommendedName>
        <fullName evidence="4">Translation initiation factor IF-3</fullName>
    </recommendedName>
</protein>
<comment type="similarity">
    <text evidence="1">Belongs to the IF-3 family.</text>
</comment>
<dbReference type="RefSeq" id="WP_166280106.1">
    <property type="nucleotide sequence ID" value="NZ_JTHE03000023.1"/>
</dbReference>
<evidence type="ECO:0000313" key="7">
    <source>
        <dbReference type="EMBL" id="MCM1981914.1"/>
    </source>
</evidence>
<name>A0ABD4T050_9CYAN</name>
<dbReference type="InterPro" id="IPR019814">
    <property type="entry name" value="Translation_initiation_fac_3_N"/>
</dbReference>
<evidence type="ECO:0000256" key="1">
    <source>
        <dbReference type="ARBA" id="ARBA00005439"/>
    </source>
</evidence>
<dbReference type="SUPFAM" id="SSF54364">
    <property type="entry name" value="Translation initiation factor IF3, N-terminal domain"/>
    <property type="match status" value="1"/>
</dbReference>
<gene>
    <name evidence="7" type="primary">infC</name>
    <name evidence="7" type="ORF">QQ91_0003585</name>
</gene>
<dbReference type="InterPro" id="IPR036787">
    <property type="entry name" value="T_IF-3_N_sf"/>
</dbReference>
<dbReference type="EMBL" id="JTHE03000023">
    <property type="protein sequence ID" value="MCM1981914.1"/>
    <property type="molecule type" value="Genomic_DNA"/>
</dbReference>
<dbReference type="Gene3D" id="3.10.20.80">
    <property type="entry name" value="Translation initiation factor 3 (IF-3), N-terminal domain"/>
    <property type="match status" value="1"/>
</dbReference>
<comment type="caution">
    <text evidence="7">The sequence shown here is derived from an EMBL/GenBank/DDBJ whole genome shotgun (WGS) entry which is preliminary data.</text>
</comment>
<evidence type="ECO:0000259" key="5">
    <source>
        <dbReference type="Pfam" id="PF00707"/>
    </source>
</evidence>
<dbReference type="PANTHER" id="PTHR10938">
    <property type="entry name" value="TRANSLATION INITIATION FACTOR IF-3"/>
    <property type="match status" value="1"/>
</dbReference>
<reference evidence="7 8" key="1">
    <citation type="journal article" date="2015" name="Genome Announc.">
        <title>Draft Genome Sequence of Filamentous Marine Cyanobacterium Lyngbya confervoides Strain BDU141951.</title>
        <authorList>
            <person name="Chandrababunaidu M.M."/>
            <person name="Sen D."/>
            <person name="Tripathy S."/>
        </authorList>
    </citation>
    <scope>NUCLEOTIDE SEQUENCE [LARGE SCALE GENOMIC DNA]</scope>
    <source>
        <strain evidence="7 8">BDU141951</strain>
    </source>
</reference>
<sequence>MMKKAEPAHPINHNIRAADVLLIDQDNTNQGVIPTSDALKQAQAVQLDLVVVSPEAQPPVARIMDYGKHLYQQKKRLNSGKSSKTRLKEVKLRPNVDDADYSRRVDLAKKWLGDGNMVKFQVRLRGREHQHRDRAVELLSRIQDDLENIGKVQSLDRRGLVLQMVSA</sequence>
<feature type="domain" description="Translation initiation factor 3 C-terminal" evidence="5">
    <location>
        <begin position="86"/>
        <end position="154"/>
    </location>
</feature>
<keyword evidence="2 7" id="KW-0396">Initiation factor</keyword>
<dbReference type="AlphaFoldDB" id="A0ABD4T050"/>
<proteinExistence type="inferred from homology"/>
<dbReference type="InterPro" id="IPR001288">
    <property type="entry name" value="Translation_initiation_fac_3"/>
</dbReference>
<evidence type="ECO:0000256" key="3">
    <source>
        <dbReference type="ARBA" id="ARBA00022917"/>
    </source>
</evidence>
<dbReference type="Pfam" id="PF05198">
    <property type="entry name" value="IF3_N"/>
    <property type="match status" value="1"/>
</dbReference>
<evidence type="ECO:0000313" key="8">
    <source>
        <dbReference type="Proteomes" id="UP000031561"/>
    </source>
</evidence>
<accession>A0ABD4T050</accession>
<dbReference type="GO" id="GO:0003743">
    <property type="term" value="F:translation initiation factor activity"/>
    <property type="evidence" value="ECO:0007669"/>
    <property type="project" value="UniProtKB-UniRule"/>
</dbReference>
<evidence type="ECO:0000256" key="4">
    <source>
        <dbReference type="NCBIfam" id="TIGR00168"/>
    </source>
</evidence>
<dbReference type="GO" id="GO:0005737">
    <property type="term" value="C:cytoplasm"/>
    <property type="evidence" value="ECO:0007669"/>
    <property type="project" value="UniProtKB-ARBA"/>
</dbReference>
<keyword evidence="8" id="KW-1185">Reference proteome</keyword>
<evidence type="ECO:0000259" key="6">
    <source>
        <dbReference type="Pfam" id="PF05198"/>
    </source>
</evidence>
<dbReference type="Pfam" id="PF00707">
    <property type="entry name" value="IF3_C"/>
    <property type="match status" value="1"/>
</dbReference>
<dbReference type="Proteomes" id="UP000031561">
    <property type="component" value="Unassembled WGS sequence"/>
</dbReference>
<dbReference type="PANTHER" id="PTHR10938:SF0">
    <property type="entry name" value="TRANSLATION INITIATION FACTOR IF-3, MITOCHONDRIAL"/>
    <property type="match status" value="1"/>
</dbReference>
<dbReference type="NCBIfam" id="TIGR00168">
    <property type="entry name" value="infC"/>
    <property type="match status" value="1"/>
</dbReference>
<feature type="domain" description="Translation initiation factor 3 N-terminal" evidence="6">
    <location>
        <begin position="11"/>
        <end position="77"/>
    </location>
</feature>
<dbReference type="SUPFAM" id="SSF55200">
    <property type="entry name" value="Translation initiation factor IF3, C-terminal domain"/>
    <property type="match status" value="1"/>
</dbReference>
<dbReference type="InterPro" id="IPR036788">
    <property type="entry name" value="T_IF-3_C_sf"/>
</dbReference>
<organism evidence="7 8">
    <name type="scientific">Lyngbya confervoides BDU141951</name>
    <dbReference type="NCBI Taxonomy" id="1574623"/>
    <lineage>
        <taxon>Bacteria</taxon>
        <taxon>Bacillati</taxon>
        <taxon>Cyanobacteriota</taxon>
        <taxon>Cyanophyceae</taxon>
        <taxon>Oscillatoriophycideae</taxon>
        <taxon>Oscillatoriales</taxon>
        <taxon>Microcoleaceae</taxon>
        <taxon>Lyngbya</taxon>
    </lineage>
</organism>
<evidence type="ECO:0000256" key="2">
    <source>
        <dbReference type="ARBA" id="ARBA00022540"/>
    </source>
</evidence>